<proteinExistence type="predicted"/>
<dbReference type="RefSeq" id="WP_023091068.1">
    <property type="nucleotide sequence ID" value="NZ_AP024513.1"/>
</dbReference>
<evidence type="ECO:0000313" key="1">
    <source>
        <dbReference type="EMBL" id="AVV63389.1"/>
    </source>
</evidence>
<reference evidence="1" key="1">
    <citation type="submission" date="2018-01" db="EMBL/GenBank/DDBJ databases">
        <title>Antibiotic resistance mechanism of Pseudomonas aeruginosa.</title>
        <authorList>
            <person name="Subedi D."/>
            <person name="Vijay A.K."/>
            <person name="Rice S.A."/>
            <person name="Willcox M."/>
        </authorList>
    </citation>
    <scope>NUCLEOTIDE SEQUENCE</scope>
    <source>
        <strain evidence="1">PA17</strain>
    </source>
</reference>
<accession>A0A2R4KR82</accession>
<gene>
    <name evidence="1" type="ORF">MFLONPJD_00197</name>
</gene>
<dbReference type="EMBL" id="MG872332">
    <property type="protein sequence ID" value="AVV63389.1"/>
    <property type="molecule type" value="Genomic_DNA"/>
</dbReference>
<dbReference type="AlphaFoldDB" id="A0A2R4KR82"/>
<protein>
    <submittedName>
        <fullName evidence="1">Uncharacterized protein</fullName>
    </submittedName>
</protein>
<sequence>MTARVVYQPCSDDTARKNLQTTILNPVQLSEVEDLLEPELRAELHSAYPDGKLFIWGLASPRTRNAWLTMEPGDTVIFNTKAVVTVSACFTHRTHNRDLALKLWGWADASSGITWENIYFVTDVRHHAIRFKSIQAHIGSQHDRSFYRYNEEQSAAILEGFAELDHDYGDNDVTLEDARYDIQNQPTDGVANRATRLEHKYIVRHLFQNKLTSTCCICLKEYPRHLLVAAHIKRRSACSSDEKLDIENIAAPMCRLGCDPLFEHGYISVRNGEVVMHPSREMTEATASYVNSVLGKQVSVWNKKNRKYFDWHLNAHGFEPAELANIN</sequence>
<name>A0A2R4KR82_PSEAI</name>
<organism evidence="1">
    <name type="scientific">Pseudomonas aeruginosa</name>
    <dbReference type="NCBI Taxonomy" id="287"/>
    <lineage>
        <taxon>Bacteria</taxon>
        <taxon>Pseudomonadati</taxon>
        <taxon>Pseudomonadota</taxon>
        <taxon>Gammaproteobacteria</taxon>
        <taxon>Pseudomonadales</taxon>
        <taxon>Pseudomonadaceae</taxon>
        <taxon>Pseudomonas</taxon>
    </lineage>
</organism>